<reference evidence="1" key="1">
    <citation type="journal article" date="2023" name="Nat. Commun.">
        <title>Diploid and tetraploid genomes of Acorus and the evolution of monocots.</title>
        <authorList>
            <person name="Ma L."/>
            <person name="Liu K.W."/>
            <person name="Li Z."/>
            <person name="Hsiao Y.Y."/>
            <person name="Qi Y."/>
            <person name="Fu T."/>
            <person name="Tang G.D."/>
            <person name="Zhang D."/>
            <person name="Sun W.H."/>
            <person name="Liu D.K."/>
            <person name="Li Y."/>
            <person name="Chen G.Z."/>
            <person name="Liu X.D."/>
            <person name="Liao X.Y."/>
            <person name="Jiang Y.T."/>
            <person name="Yu X."/>
            <person name="Hao Y."/>
            <person name="Huang J."/>
            <person name="Zhao X.W."/>
            <person name="Ke S."/>
            <person name="Chen Y.Y."/>
            <person name="Wu W.L."/>
            <person name="Hsu J.L."/>
            <person name="Lin Y.F."/>
            <person name="Huang M.D."/>
            <person name="Li C.Y."/>
            <person name="Huang L."/>
            <person name="Wang Z.W."/>
            <person name="Zhao X."/>
            <person name="Zhong W.Y."/>
            <person name="Peng D.H."/>
            <person name="Ahmad S."/>
            <person name="Lan S."/>
            <person name="Zhang J.S."/>
            <person name="Tsai W.C."/>
            <person name="Van de Peer Y."/>
            <person name="Liu Z.J."/>
        </authorList>
    </citation>
    <scope>NUCLEOTIDE SEQUENCE</scope>
    <source>
        <strain evidence="1">SCP</strain>
    </source>
</reference>
<dbReference type="AlphaFoldDB" id="A0AAV8ZWN3"/>
<evidence type="ECO:0000313" key="2">
    <source>
        <dbReference type="Proteomes" id="UP001179952"/>
    </source>
</evidence>
<gene>
    <name evidence="1" type="ORF">QJS04_geneDACA002489</name>
</gene>
<evidence type="ECO:0000313" key="1">
    <source>
        <dbReference type="EMBL" id="KAK1256893.1"/>
    </source>
</evidence>
<protein>
    <submittedName>
        <fullName evidence="1">Uncharacterized protein</fullName>
    </submittedName>
</protein>
<reference evidence="1" key="2">
    <citation type="submission" date="2023-06" db="EMBL/GenBank/DDBJ databases">
        <authorList>
            <person name="Ma L."/>
            <person name="Liu K.-W."/>
            <person name="Li Z."/>
            <person name="Hsiao Y.-Y."/>
            <person name="Qi Y."/>
            <person name="Fu T."/>
            <person name="Tang G."/>
            <person name="Zhang D."/>
            <person name="Sun W.-H."/>
            <person name="Liu D.-K."/>
            <person name="Li Y."/>
            <person name="Chen G.-Z."/>
            <person name="Liu X.-D."/>
            <person name="Liao X.-Y."/>
            <person name="Jiang Y.-T."/>
            <person name="Yu X."/>
            <person name="Hao Y."/>
            <person name="Huang J."/>
            <person name="Zhao X.-W."/>
            <person name="Ke S."/>
            <person name="Chen Y.-Y."/>
            <person name="Wu W.-L."/>
            <person name="Hsu J.-L."/>
            <person name="Lin Y.-F."/>
            <person name="Huang M.-D."/>
            <person name="Li C.-Y."/>
            <person name="Huang L."/>
            <person name="Wang Z.-W."/>
            <person name="Zhao X."/>
            <person name="Zhong W.-Y."/>
            <person name="Peng D.-H."/>
            <person name="Ahmad S."/>
            <person name="Lan S."/>
            <person name="Zhang J.-S."/>
            <person name="Tsai W.-C."/>
            <person name="Van De Peer Y."/>
            <person name="Liu Z.-J."/>
        </authorList>
    </citation>
    <scope>NUCLEOTIDE SEQUENCE</scope>
    <source>
        <strain evidence="1">SCP</strain>
        <tissue evidence="1">Leaves</tissue>
    </source>
</reference>
<dbReference type="EMBL" id="JAUJYN010000073">
    <property type="protein sequence ID" value="KAK1256893.1"/>
    <property type="molecule type" value="Genomic_DNA"/>
</dbReference>
<sequence>MGAYFQGTIRYRGGHKGVFPDPVRWHSPLAKGFFDNWPALKEEVVLKLGDGLVVWGAFFVRVVPEIGGESESSLEKCARILD</sequence>
<name>A0AAV8ZWN3_ACOGR</name>
<dbReference type="Proteomes" id="UP001179952">
    <property type="component" value="Unassembled WGS sequence"/>
</dbReference>
<keyword evidence="2" id="KW-1185">Reference proteome</keyword>
<accession>A0AAV8ZWN3</accession>
<comment type="caution">
    <text evidence="1">The sequence shown here is derived from an EMBL/GenBank/DDBJ whole genome shotgun (WGS) entry which is preliminary data.</text>
</comment>
<proteinExistence type="predicted"/>
<organism evidence="1 2">
    <name type="scientific">Acorus gramineus</name>
    <name type="common">Dwarf sweet flag</name>
    <dbReference type="NCBI Taxonomy" id="55184"/>
    <lineage>
        <taxon>Eukaryota</taxon>
        <taxon>Viridiplantae</taxon>
        <taxon>Streptophyta</taxon>
        <taxon>Embryophyta</taxon>
        <taxon>Tracheophyta</taxon>
        <taxon>Spermatophyta</taxon>
        <taxon>Magnoliopsida</taxon>
        <taxon>Liliopsida</taxon>
        <taxon>Acoraceae</taxon>
        <taxon>Acorus</taxon>
    </lineage>
</organism>